<gene>
    <name evidence="6" type="ORF">NCTC204_07033</name>
    <name evidence="5" type="ORF">NCTC8849_05890</name>
    <name evidence="4" type="ORF">NCTC9637_00326</name>
    <name evidence="3" type="ORF">PENVA_0040</name>
</gene>
<dbReference type="AlphaFoldDB" id="A0A024HVK6"/>
<name>A0A024HVK6_KLEPN</name>
<evidence type="ECO:0000313" key="4">
    <source>
        <dbReference type="EMBL" id="STT45481.1"/>
    </source>
</evidence>
<evidence type="ECO:0000313" key="7">
    <source>
        <dbReference type="Proteomes" id="UP000254799"/>
    </source>
</evidence>
<reference evidence="3" key="1">
    <citation type="journal article" date="2014" name="Antimicrob. Agents Chemother.">
        <title>IncH-Type Plasmid Harboring blaCTX-M-15, blaDHA-1, and qnrB4 Genes Recovered from Animal Isolates.</title>
        <authorList>
            <person name="Schluter A."/>
            <person name="Nordmann P."/>
            <person name="Bonnin R.A."/>
            <person name="Millemann Y."/>
            <person name="Eikmeyer F.G."/>
            <person name="Wibberg D."/>
            <person name="Puhler A."/>
            <person name="Poirel L."/>
        </authorList>
    </citation>
    <scope>NUCLEOTIDE SEQUENCE [LARGE SCALE GENOMIC DNA]</scope>
    <source>
        <strain evidence="3">Kp15</strain>
        <plasmid evidence="3">pENVA</plasmid>
    </source>
</reference>
<evidence type="ECO:0000313" key="9">
    <source>
        <dbReference type="Proteomes" id="UP000255192"/>
    </source>
</evidence>
<proteinExistence type="predicted"/>
<dbReference type="EMBL" id="UGLC01000003">
    <property type="protein sequence ID" value="STU47170.1"/>
    <property type="molecule type" value="Genomic_DNA"/>
</dbReference>
<dbReference type="Proteomes" id="UP000254799">
    <property type="component" value="Unassembled WGS sequence"/>
</dbReference>
<keyword evidence="1" id="KW-0175">Coiled coil</keyword>
<dbReference type="EMBL" id="UGMD01000004">
    <property type="protein sequence ID" value="STY78704.1"/>
    <property type="molecule type" value="Genomic_DNA"/>
</dbReference>
<evidence type="ECO:0000256" key="1">
    <source>
        <dbReference type="SAM" id="Coils"/>
    </source>
</evidence>
<geneLocation type="plasmid" evidence="3">
    <name>pENVA</name>
</geneLocation>
<keyword evidence="3" id="KW-0614">Plasmid</keyword>
<protein>
    <recommendedName>
        <fullName evidence="2">DUF4236 domain-containing protein</fullName>
    </recommendedName>
</protein>
<feature type="coiled-coil region" evidence="1">
    <location>
        <begin position="166"/>
        <end position="200"/>
    </location>
</feature>
<dbReference type="Proteomes" id="UP000255099">
    <property type="component" value="Unassembled WGS sequence"/>
</dbReference>
<dbReference type="RefSeq" id="WP_065892229.1">
    <property type="nucleotide sequence ID" value="NZ_CABEFC010000001.1"/>
</dbReference>
<evidence type="ECO:0000313" key="6">
    <source>
        <dbReference type="EMBL" id="STY78704.1"/>
    </source>
</evidence>
<dbReference type="InterPro" id="IPR025330">
    <property type="entry name" value="DUF4236"/>
</dbReference>
<sequence length="407" mass="46379">MGFRFRKSISIIPGVRVNLSNGAPSLSIGPRGASLSVGKNGTFANLGLPGTGLSYRTRIDRTARERVNTRHQADPGLRSELELVVEKLMSTVTAITNIHELSPSPKGGNTWATLETQYLALRQGSFTLPAPVRPNKPEYIPLPPEPDEHAGRGFLGGWFESDAARQERQNENLRRWQTSVADIERENALLKQRYEKQRIAWAEQYAEWQHQYQEHEKNYTQSVALAKEQFRSDARFFEHCLEEVFSQTEWPRETLVTFEVRPEESTVWLDVDLPEIEDMPDKVYSVNARGTDINEKAMTQKAVRESYAKHVHGCLLRLAAIVFQTLPFEQAVISGFTQRVSKRTGYLEDEYIISWRVRRSEIELINFGNLRGVDPIEALGDRGLIRKMSSTYIFQPIEPLTQMAGTD</sequence>
<dbReference type="EMBL" id="UGLB01000002">
    <property type="protein sequence ID" value="STT45481.1"/>
    <property type="molecule type" value="Genomic_DNA"/>
</dbReference>
<evidence type="ECO:0000313" key="8">
    <source>
        <dbReference type="Proteomes" id="UP000255099"/>
    </source>
</evidence>
<evidence type="ECO:0000259" key="2">
    <source>
        <dbReference type="Pfam" id="PF14020"/>
    </source>
</evidence>
<accession>A0A024HVK6</accession>
<reference evidence="7 8" key="2">
    <citation type="submission" date="2018-06" db="EMBL/GenBank/DDBJ databases">
        <authorList>
            <consortium name="Pathogen Informatics"/>
            <person name="Doyle S."/>
        </authorList>
    </citation>
    <scope>NUCLEOTIDE SEQUENCE [LARGE SCALE GENOMIC DNA]</scope>
    <source>
        <strain evidence="6 9">NCTC204</strain>
        <strain evidence="5 7">NCTC8849</strain>
        <strain evidence="4 8">NCTC9637</strain>
    </source>
</reference>
<dbReference type="EMBL" id="HG918041">
    <property type="protein sequence ID" value="CDM79656.1"/>
    <property type="molecule type" value="Genomic_DNA"/>
</dbReference>
<dbReference type="Pfam" id="PF14020">
    <property type="entry name" value="DUF4236"/>
    <property type="match status" value="1"/>
</dbReference>
<feature type="domain" description="DUF4236" evidence="2">
    <location>
        <begin position="3"/>
        <end position="56"/>
    </location>
</feature>
<dbReference type="Proteomes" id="UP000255192">
    <property type="component" value="Unassembled WGS sequence"/>
</dbReference>
<organism evidence="3">
    <name type="scientific">Klebsiella pneumoniae</name>
    <dbReference type="NCBI Taxonomy" id="573"/>
    <lineage>
        <taxon>Bacteria</taxon>
        <taxon>Pseudomonadati</taxon>
        <taxon>Pseudomonadota</taxon>
        <taxon>Gammaproteobacteria</taxon>
        <taxon>Enterobacterales</taxon>
        <taxon>Enterobacteriaceae</taxon>
        <taxon>Klebsiella/Raoultella group</taxon>
        <taxon>Klebsiella</taxon>
        <taxon>Klebsiella pneumoniae complex</taxon>
    </lineage>
</organism>
<evidence type="ECO:0000313" key="5">
    <source>
        <dbReference type="EMBL" id="STU47170.1"/>
    </source>
</evidence>
<evidence type="ECO:0000313" key="3">
    <source>
        <dbReference type="EMBL" id="CDM79656.1"/>
    </source>
</evidence>